<sequence length="171" mass="19177">MSRSSIRIAGAWEALLVYDCIIFGLTIFKTWSARHHHVITGISIPLTTLLLRDGAIYFAVLVFCNLLNILTFYVRIVLLFPGISLTPLAFTGPFLRGELAAFATCMSIVMICRLMLNLHRIVDSGIHTTHRTLTEFYFASVSRTEPLDSVYLTTGTLDIETSSQDPWAKTF</sequence>
<organism evidence="2 3">
    <name type="scientific">Psilocybe cf. subviscida</name>
    <dbReference type="NCBI Taxonomy" id="2480587"/>
    <lineage>
        <taxon>Eukaryota</taxon>
        <taxon>Fungi</taxon>
        <taxon>Dikarya</taxon>
        <taxon>Basidiomycota</taxon>
        <taxon>Agaricomycotina</taxon>
        <taxon>Agaricomycetes</taxon>
        <taxon>Agaricomycetidae</taxon>
        <taxon>Agaricales</taxon>
        <taxon>Agaricineae</taxon>
        <taxon>Strophariaceae</taxon>
        <taxon>Psilocybe</taxon>
    </lineage>
</organism>
<keyword evidence="1" id="KW-1133">Transmembrane helix</keyword>
<proteinExistence type="predicted"/>
<feature type="transmembrane region" description="Helical" evidence="1">
    <location>
        <begin position="55"/>
        <end position="79"/>
    </location>
</feature>
<dbReference type="EMBL" id="JAACJJ010000030">
    <property type="protein sequence ID" value="KAF5318709.1"/>
    <property type="molecule type" value="Genomic_DNA"/>
</dbReference>
<reference evidence="2 3" key="1">
    <citation type="journal article" date="2020" name="ISME J.">
        <title>Uncovering the hidden diversity of litter-decomposition mechanisms in mushroom-forming fungi.</title>
        <authorList>
            <person name="Floudas D."/>
            <person name="Bentzer J."/>
            <person name="Ahren D."/>
            <person name="Johansson T."/>
            <person name="Persson P."/>
            <person name="Tunlid A."/>
        </authorList>
    </citation>
    <scope>NUCLEOTIDE SEQUENCE [LARGE SCALE GENOMIC DNA]</scope>
    <source>
        <strain evidence="2 3">CBS 101986</strain>
    </source>
</reference>
<dbReference type="Proteomes" id="UP000567179">
    <property type="component" value="Unassembled WGS sequence"/>
</dbReference>
<accession>A0A8H5B8F6</accession>
<feature type="transmembrane region" description="Helical" evidence="1">
    <location>
        <begin position="99"/>
        <end position="116"/>
    </location>
</feature>
<evidence type="ECO:0000313" key="2">
    <source>
        <dbReference type="EMBL" id="KAF5318709.1"/>
    </source>
</evidence>
<keyword evidence="1" id="KW-0472">Membrane</keyword>
<keyword evidence="3" id="KW-1185">Reference proteome</keyword>
<comment type="caution">
    <text evidence="2">The sequence shown here is derived from an EMBL/GenBank/DDBJ whole genome shotgun (WGS) entry which is preliminary data.</text>
</comment>
<protein>
    <submittedName>
        <fullName evidence="2">Uncharacterized protein</fullName>
    </submittedName>
</protein>
<evidence type="ECO:0000313" key="3">
    <source>
        <dbReference type="Proteomes" id="UP000567179"/>
    </source>
</evidence>
<evidence type="ECO:0000256" key="1">
    <source>
        <dbReference type="SAM" id="Phobius"/>
    </source>
</evidence>
<name>A0A8H5B8F6_9AGAR</name>
<gene>
    <name evidence="2" type="ORF">D9619_010635</name>
</gene>
<dbReference type="AlphaFoldDB" id="A0A8H5B8F6"/>
<keyword evidence="1" id="KW-0812">Transmembrane</keyword>
<dbReference type="OrthoDB" id="2686513at2759"/>